<reference evidence="2" key="1">
    <citation type="journal article" date="2022" name="Mol. Ecol. Resour.">
        <title>The genomes of chicory, endive, great burdock and yacon provide insights into Asteraceae palaeo-polyploidization history and plant inulin production.</title>
        <authorList>
            <person name="Fan W."/>
            <person name="Wang S."/>
            <person name="Wang H."/>
            <person name="Wang A."/>
            <person name="Jiang F."/>
            <person name="Liu H."/>
            <person name="Zhao H."/>
            <person name="Xu D."/>
            <person name="Zhang Y."/>
        </authorList>
    </citation>
    <scope>NUCLEOTIDE SEQUENCE [LARGE SCALE GENOMIC DNA]</scope>
    <source>
        <strain evidence="2">cv. Punajuju</strain>
    </source>
</reference>
<name>A0ACB9H589_CICIN</name>
<evidence type="ECO:0000313" key="1">
    <source>
        <dbReference type="EMBL" id="KAI3790897.1"/>
    </source>
</evidence>
<dbReference type="Proteomes" id="UP001055811">
    <property type="component" value="Linkage Group LG01"/>
</dbReference>
<organism evidence="1 2">
    <name type="scientific">Cichorium intybus</name>
    <name type="common">Chicory</name>
    <dbReference type="NCBI Taxonomy" id="13427"/>
    <lineage>
        <taxon>Eukaryota</taxon>
        <taxon>Viridiplantae</taxon>
        <taxon>Streptophyta</taxon>
        <taxon>Embryophyta</taxon>
        <taxon>Tracheophyta</taxon>
        <taxon>Spermatophyta</taxon>
        <taxon>Magnoliopsida</taxon>
        <taxon>eudicotyledons</taxon>
        <taxon>Gunneridae</taxon>
        <taxon>Pentapetalae</taxon>
        <taxon>asterids</taxon>
        <taxon>campanulids</taxon>
        <taxon>Asterales</taxon>
        <taxon>Asteraceae</taxon>
        <taxon>Cichorioideae</taxon>
        <taxon>Cichorieae</taxon>
        <taxon>Cichoriinae</taxon>
        <taxon>Cichorium</taxon>
    </lineage>
</organism>
<evidence type="ECO:0000313" key="2">
    <source>
        <dbReference type="Proteomes" id="UP001055811"/>
    </source>
</evidence>
<reference evidence="1 2" key="2">
    <citation type="journal article" date="2022" name="Mol. Ecol. Resour.">
        <title>The genomes of chicory, endive, great burdock and yacon provide insights into Asteraceae paleo-polyploidization history and plant inulin production.</title>
        <authorList>
            <person name="Fan W."/>
            <person name="Wang S."/>
            <person name="Wang H."/>
            <person name="Wang A."/>
            <person name="Jiang F."/>
            <person name="Liu H."/>
            <person name="Zhao H."/>
            <person name="Xu D."/>
            <person name="Zhang Y."/>
        </authorList>
    </citation>
    <scope>NUCLEOTIDE SEQUENCE [LARGE SCALE GENOMIC DNA]</scope>
    <source>
        <strain evidence="2">cv. Punajuju</strain>
        <tissue evidence="1">Leaves</tissue>
    </source>
</reference>
<accession>A0ACB9H589</accession>
<dbReference type="EMBL" id="CM042009">
    <property type="protein sequence ID" value="KAI3790897.1"/>
    <property type="molecule type" value="Genomic_DNA"/>
</dbReference>
<sequence length="157" mass="17055">MASTTLIILSFLVPLVFSGNIQATVARHLSHISGPPGLPSTVRPFPRPGPPEKSRHLCQHSQCDSRDSLIFYPASQTSRFSSVSPPPRRSSHDQSVSPPLGSSSNYQSVPLPPRHLSAYQSVSPPPRRSFHVWSVPRAATPPLTRLVTPLVAGIIRD</sequence>
<keyword evidence="2" id="KW-1185">Reference proteome</keyword>
<protein>
    <submittedName>
        <fullName evidence="1">Uncharacterized protein</fullName>
    </submittedName>
</protein>
<gene>
    <name evidence="1" type="ORF">L2E82_04311</name>
</gene>
<proteinExistence type="predicted"/>
<comment type="caution">
    <text evidence="1">The sequence shown here is derived from an EMBL/GenBank/DDBJ whole genome shotgun (WGS) entry which is preliminary data.</text>
</comment>